<evidence type="ECO:0000313" key="2">
    <source>
        <dbReference type="Proteomes" id="UP001066276"/>
    </source>
</evidence>
<name>A0AAV7R2R2_PLEWA</name>
<dbReference type="Proteomes" id="UP001066276">
    <property type="component" value="Chromosome 6"/>
</dbReference>
<proteinExistence type="predicted"/>
<comment type="caution">
    <text evidence="1">The sequence shown here is derived from an EMBL/GenBank/DDBJ whole genome shotgun (WGS) entry which is preliminary data.</text>
</comment>
<protein>
    <submittedName>
        <fullName evidence="1">Uncharacterized protein</fullName>
    </submittedName>
</protein>
<keyword evidence="2" id="KW-1185">Reference proteome</keyword>
<accession>A0AAV7R2R2</accession>
<dbReference type="AlphaFoldDB" id="A0AAV7R2R2"/>
<reference evidence="1" key="1">
    <citation type="journal article" date="2022" name="bioRxiv">
        <title>Sequencing and chromosome-scale assembly of the giantPleurodeles waltlgenome.</title>
        <authorList>
            <person name="Brown T."/>
            <person name="Elewa A."/>
            <person name="Iarovenko S."/>
            <person name="Subramanian E."/>
            <person name="Araus A.J."/>
            <person name="Petzold A."/>
            <person name="Susuki M."/>
            <person name="Suzuki K.-i.T."/>
            <person name="Hayashi T."/>
            <person name="Toyoda A."/>
            <person name="Oliveira C."/>
            <person name="Osipova E."/>
            <person name="Leigh N.D."/>
            <person name="Simon A."/>
            <person name="Yun M.H."/>
        </authorList>
    </citation>
    <scope>NUCLEOTIDE SEQUENCE</scope>
    <source>
        <strain evidence="1">20211129_DDA</strain>
        <tissue evidence="1">Liver</tissue>
    </source>
</reference>
<sequence length="105" mass="11952">MEPRPPHPPYYSPVPRWRLRPLQGMEAGILDWDVLPERDLHYTSPVYRGRCQGERREGRAGAGTLQFQRDHPSKIAGLLSSPVNVVPLRCKMAAVFATFLPEEVM</sequence>
<gene>
    <name evidence="1" type="ORF">NDU88_012727</name>
</gene>
<dbReference type="EMBL" id="JANPWB010000010">
    <property type="protein sequence ID" value="KAJ1146454.1"/>
    <property type="molecule type" value="Genomic_DNA"/>
</dbReference>
<organism evidence="1 2">
    <name type="scientific">Pleurodeles waltl</name>
    <name type="common">Iberian ribbed newt</name>
    <dbReference type="NCBI Taxonomy" id="8319"/>
    <lineage>
        <taxon>Eukaryota</taxon>
        <taxon>Metazoa</taxon>
        <taxon>Chordata</taxon>
        <taxon>Craniata</taxon>
        <taxon>Vertebrata</taxon>
        <taxon>Euteleostomi</taxon>
        <taxon>Amphibia</taxon>
        <taxon>Batrachia</taxon>
        <taxon>Caudata</taxon>
        <taxon>Salamandroidea</taxon>
        <taxon>Salamandridae</taxon>
        <taxon>Pleurodelinae</taxon>
        <taxon>Pleurodeles</taxon>
    </lineage>
</organism>
<evidence type="ECO:0000313" key="1">
    <source>
        <dbReference type="EMBL" id="KAJ1146454.1"/>
    </source>
</evidence>